<organism evidence="2 3">
    <name type="scientific">Ancylobacter novellus</name>
    <name type="common">Thiobacillus novellus</name>
    <dbReference type="NCBI Taxonomy" id="921"/>
    <lineage>
        <taxon>Bacteria</taxon>
        <taxon>Pseudomonadati</taxon>
        <taxon>Pseudomonadota</taxon>
        <taxon>Alphaproteobacteria</taxon>
        <taxon>Hyphomicrobiales</taxon>
        <taxon>Xanthobacteraceae</taxon>
        <taxon>Ancylobacter</taxon>
    </lineage>
</organism>
<feature type="region of interest" description="Disordered" evidence="1">
    <location>
        <begin position="1"/>
        <end position="39"/>
    </location>
</feature>
<reference evidence="2 3" key="1">
    <citation type="submission" date="2017-08" db="EMBL/GenBank/DDBJ databases">
        <title>Infants hospitalized years apart are colonized by the same room-sourced microbial strains.</title>
        <authorList>
            <person name="Brooks B."/>
            <person name="Olm M.R."/>
            <person name="Firek B.A."/>
            <person name="Baker R."/>
            <person name="Thomas B.C."/>
            <person name="Morowitz M.J."/>
            <person name="Banfield J.F."/>
        </authorList>
    </citation>
    <scope>NUCLEOTIDE SEQUENCE [LARGE SCALE GENOMIC DNA]</scope>
    <source>
        <strain evidence="2">S2_005_003_R2_43</strain>
    </source>
</reference>
<dbReference type="AlphaFoldDB" id="A0A2W5KJ21"/>
<evidence type="ECO:0008006" key="4">
    <source>
        <dbReference type="Google" id="ProtNLM"/>
    </source>
</evidence>
<dbReference type="EMBL" id="QFPN01000003">
    <property type="protein sequence ID" value="PZQ16991.1"/>
    <property type="molecule type" value="Genomic_DNA"/>
</dbReference>
<sequence>MLFDEADRTKNTQTPLYFGDEPAALSRRRRKENRVNQPQFHGSATILPFPVRPAGPSAVRANPAEIAYLNVAAPVPFEAWPVVDVGAWYHAEAMLDSQNAGKH</sequence>
<evidence type="ECO:0000313" key="3">
    <source>
        <dbReference type="Proteomes" id="UP000249577"/>
    </source>
</evidence>
<accession>A0A2W5KJ21</accession>
<evidence type="ECO:0000256" key="1">
    <source>
        <dbReference type="SAM" id="MobiDB-lite"/>
    </source>
</evidence>
<protein>
    <recommendedName>
        <fullName evidence="4">DUF2735 domain-containing protein</fullName>
    </recommendedName>
</protein>
<feature type="compositionally biased region" description="Basic and acidic residues" evidence="1">
    <location>
        <begin position="1"/>
        <end position="10"/>
    </location>
</feature>
<comment type="caution">
    <text evidence="2">The sequence shown here is derived from an EMBL/GenBank/DDBJ whole genome shotgun (WGS) entry which is preliminary data.</text>
</comment>
<dbReference type="Proteomes" id="UP000249577">
    <property type="component" value="Unassembled WGS sequence"/>
</dbReference>
<proteinExistence type="predicted"/>
<name>A0A2W5KJ21_ANCNO</name>
<gene>
    <name evidence="2" type="ORF">DI565_06275</name>
</gene>
<evidence type="ECO:0000313" key="2">
    <source>
        <dbReference type="EMBL" id="PZQ16991.1"/>
    </source>
</evidence>